<dbReference type="EMBL" id="FPBF01000001">
    <property type="protein sequence ID" value="SFT38904.1"/>
    <property type="molecule type" value="Genomic_DNA"/>
</dbReference>
<feature type="signal peptide" evidence="1">
    <location>
        <begin position="1"/>
        <end position="24"/>
    </location>
</feature>
<keyword evidence="4" id="KW-1185">Reference proteome</keyword>
<evidence type="ECO:0000256" key="1">
    <source>
        <dbReference type="SAM" id="SignalP"/>
    </source>
</evidence>
<dbReference type="Pfam" id="PF13590">
    <property type="entry name" value="DUF4136"/>
    <property type="match status" value="1"/>
</dbReference>
<proteinExistence type="predicted"/>
<gene>
    <name evidence="3" type="ORF">SAMN04489724_0540</name>
</gene>
<dbReference type="AlphaFoldDB" id="A0A1I6XM58"/>
<dbReference type="Proteomes" id="UP000199673">
    <property type="component" value="Unassembled WGS sequence"/>
</dbReference>
<feature type="domain" description="DUF4136" evidence="2">
    <location>
        <begin position="32"/>
        <end position="176"/>
    </location>
</feature>
<dbReference type="STRING" id="305507.SAMN04489724_0540"/>
<evidence type="ECO:0000259" key="2">
    <source>
        <dbReference type="Pfam" id="PF13590"/>
    </source>
</evidence>
<name>A0A1I6XM58_9BACT</name>
<dbReference type="Gene3D" id="3.30.160.670">
    <property type="match status" value="1"/>
</dbReference>
<evidence type="ECO:0000313" key="3">
    <source>
        <dbReference type="EMBL" id="SFT38904.1"/>
    </source>
</evidence>
<evidence type="ECO:0000313" key="4">
    <source>
        <dbReference type="Proteomes" id="UP000199673"/>
    </source>
</evidence>
<reference evidence="4" key="1">
    <citation type="submission" date="2016-10" db="EMBL/GenBank/DDBJ databases">
        <authorList>
            <person name="Varghese N."/>
            <person name="Submissions S."/>
        </authorList>
    </citation>
    <scope>NUCLEOTIDE SEQUENCE [LARGE SCALE GENOMIC DNA]</scope>
    <source>
        <strain evidence="4">DSM 23445</strain>
    </source>
</reference>
<organism evidence="3 4">
    <name type="scientific">Algoriphagus locisalis</name>
    <dbReference type="NCBI Taxonomy" id="305507"/>
    <lineage>
        <taxon>Bacteria</taxon>
        <taxon>Pseudomonadati</taxon>
        <taxon>Bacteroidota</taxon>
        <taxon>Cytophagia</taxon>
        <taxon>Cytophagales</taxon>
        <taxon>Cyclobacteriaceae</taxon>
        <taxon>Algoriphagus</taxon>
    </lineage>
</organism>
<accession>A0A1I6XM58</accession>
<dbReference type="OrthoDB" id="118896at2"/>
<dbReference type="InterPro" id="IPR025411">
    <property type="entry name" value="DUF4136"/>
</dbReference>
<protein>
    <recommendedName>
        <fullName evidence="2">DUF4136 domain-containing protein</fullName>
    </recommendedName>
</protein>
<keyword evidence="1" id="KW-0732">Signal</keyword>
<dbReference type="RefSeq" id="WP_091691156.1">
    <property type="nucleotide sequence ID" value="NZ_FPBF01000001.1"/>
</dbReference>
<dbReference type="PROSITE" id="PS51257">
    <property type="entry name" value="PROKAR_LIPOPROTEIN"/>
    <property type="match status" value="1"/>
</dbReference>
<sequence length="182" mass="20355">MKKSTYLLLALLVGLMACSTAKVAVEPGLYEDFNLTDYKTYAFLEVDQSETEVPAFSQSVEYLKQEISKQLAARGLSENNSSADLKINLGIVIENKEQTRETSLATDPFMYTGQRNYTWQSEEIVVNRYKEGTLSVHLVDAQTNQAVWVGVVSEIIPTKEEKKQAAIEDAVAEVFESIDTKN</sequence>
<feature type="chain" id="PRO_5011584673" description="DUF4136 domain-containing protein" evidence="1">
    <location>
        <begin position="25"/>
        <end position="182"/>
    </location>
</feature>